<evidence type="ECO:0000313" key="1">
    <source>
        <dbReference type="EMBL" id="OWK97881.1"/>
    </source>
</evidence>
<protein>
    <submittedName>
        <fullName evidence="1">Uncharacterized protein</fullName>
    </submittedName>
</protein>
<evidence type="ECO:0000313" key="2">
    <source>
        <dbReference type="Proteomes" id="UP000197587"/>
    </source>
</evidence>
<name>A0A246B8U1_9FLAO</name>
<comment type="caution">
    <text evidence="1">The sequence shown here is derived from an EMBL/GenBank/DDBJ whole genome shotgun (WGS) entry which is preliminary data.</text>
</comment>
<dbReference type="Pfam" id="PF13585">
    <property type="entry name" value="CHU_C"/>
    <property type="match status" value="1"/>
</dbReference>
<dbReference type="RefSeq" id="WP_088264394.1">
    <property type="nucleotide sequence ID" value="NZ_JASZ02000018.1"/>
</dbReference>
<gene>
    <name evidence="1" type="ORF">AP75_09130</name>
</gene>
<accession>A0A246B8U1</accession>
<sequence length="1407" mass="155791">MKNFFTFLVVLTSFWQSFYEAQVCQSLSVTDAVGNSDVLVDCNYPLVNNNRCLTLNASAPTTRATDTYSVSSTAYSPYIPYNSGTALNADYDDLFASSIDIPFTFCFFGKYYNKVVVGSNGLITFDLSQLNKISFPNIAHNNPHPLLPGNSIFGVYQDLTFPASEPSEIYYSVIGTGFCRKLVINFYQGRLVGCDERVSTQIVLSEFTNEIEIFVEDKKLPCSTARFSNSLLGIMNEDETLGYSPTNRNTGVWAAQNEGWKFSPNGAVIGPVIDWFDVNNSYLGTGNSISVCPENNTTYRARATYNICGAPQVFTDDINVNFAPDYPLAKNFTKTFCITSGASESINLDDYQQNVTPQNVGNFNFTYHNLATDAGAGNNPIGANVSINSNTTYFVRIQNKTNPNCFRVAELMFEFISNVLLGTRVNLCDSNNDGVENNYQLSKFDNQLFTPGSGATISYYANQADADNAINQITVADITSTTQFWVRYATSSCSMVFGPISISFTPGPAVTTPINFPVTTCDFNDDKQESFDFSTNLDSLVTSETGVTISYYSTFQEAYDGFGFSLSTIHNGQYSVFARVAYPGGCFSIAEIKFDVTFTNVPATAKSISICFNGTDDVPVDLVALSQTMYNSTAPGITVTFYNNQNDAEFPQNAISPSQVITGDGYQVYKTFYVRFENADHCYTVRPLTISLIHPVAMKTDFGVCDTGNNVSESVNLTDYSWQIAGSQTATISYFLSNADAVSGANPQTNILLSDTQIYYVKVQVESCVEIYPITVKLVAAPNVNFNNNFTANNICDNNNDGQEPFDITQYESSIYNDTASVYFSYYRNYDPSYQSLNNPIYNPKSYLASANNTVYVKVQFTASGCFSIVALNLKINFLPTIILSEATLRRCDPSFDLNESFNLNEATSTMFDQSQNSVQLSDTKITYYKTLAEANAGLVSSQIPSSQTTDNALTTIYARFESLLTGCFSVQAIHLKTYFPPKAINSVISGICDSNLNGKYEVNLLNYTSQMVDFFDPENHFKFYLNETDAQNDQNEITNPPNFEIAALPARIWVKVENVPGCNDLAFIDLQARAKVVLANSGPFTSESCDAGNDGSEVVDLTQFEAQMLAGGTFTYYPSLADLNNNTNAITNPKAFLFKIGPGENRIYVKVDSAGFCPEMTIINVRFKVTPFFSIPDHYFCPYDGDAVDIKPNFSGLNLVSYEWKNPAGEVFSTDSELLGVNLVGTYSITVTAENGCPFTTTFEVKNYEVPIITQLVPNDNSFTVIATGSKPILYSIDGINWQTSNVFVNLPKGVTTFYVKFENEECRGLPKKGVVLDIPNVFTPNEDGINDFWTIKGLDVFEGQQSSIQVFDRQQIMVFEQKSADQFVWNGKWLGRPVPTTTYWYVITLPDGRLYKGWVVVKNRN</sequence>
<reference evidence="1 2" key="1">
    <citation type="submission" date="2017-05" db="EMBL/GenBank/DDBJ databases">
        <title>Genome of Chryseobacterium haifense.</title>
        <authorList>
            <person name="Newman J.D."/>
        </authorList>
    </citation>
    <scope>NUCLEOTIDE SEQUENCE [LARGE SCALE GENOMIC DNA]</scope>
    <source>
        <strain evidence="1 2">DSM 19056</strain>
    </source>
</reference>
<dbReference type="NCBIfam" id="TIGR04131">
    <property type="entry name" value="Bac_Flav_CTERM"/>
    <property type="match status" value="1"/>
</dbReference>
<proteinExistence type="predicted"/>
<dbReference type="EMBL" id="JASZ02000018">
    <property type="protein sequence ID" value="OWK97881.1"/>
    <property type="molecule type" value="Genomic_DNA"/>
</dbReference>
<dbReference type="InterPro" id="IPR026341">
    <property type="entry name" value="T9SS_type_B"/>
</dbReference>
<keyword evidence="2" id="KW-1185">Reference proteome</keyword>
<dbReference type="Proteomes" id="UP000197587">
    <property type="component" value="Unassembled WGS sequence"/>
</dbReference>
<organism evidence="1 2">
    <name type="scientific">Kaistella haifensis DSM 19056</name>
    <dbReference type="NCBI Taxonomy" id="1450526"/>
    <lineage>
        <taxon>Bacteria</taxon>
        <taxon>Pseudomonadati</taxon>
        <taxon>Bacteroidota</taxon>
        <taxon>Flavobacteriia</taxon>
        <taxon>Flavobacteriales</taxon>
        <taxon>Weeksellaceae</taxon>
        <taxon>Chryseobacterium group</taxon>
        <taxon>Kaistella</taxon>
    </lineage>
</organism>